<evidence type="ECO:0000313" key="4">
    <source>
        <dbReference type="EMBL" id="HFM97213.1"/>
    </source>
</evidence>
<gene>
    <name evidence="4" type="ORF">ENR64_05465</name>
</gene>
<evidence type="ECO:0000256" key="3">
    <source>
        <dbReference type="RuleBase" id="RU000363"/>
    </source>
</evidence>
<dbReference type="InterPro" id="IPR036291">
    <property type="entry name" value="NAD(P)-bd_dom_sf"/>
</dbReference>
<proteinExistence type="inferred from homology"/>
<evidence type="ECO:0000256" key="2">
    <source>
        <dbReference type="ARBA" id="ARBA00023002"/>
    </source>
</evidence>
<protein>
    <submittedName>
        <fullName evidence="4">SDR family NAD(P)-dependent oxidoreductase</fullName>
    </submittedName>
</protein>
<evidence type="ECO:0000256" key="1">
    <source>
        <dbReference type="ARBA" id="ARBA00006484"/>
    </source>
</evidence>
<dbReference type="GO" id="GO:0016491">
    <property type="term" value="F:oxidoreductase activity"/>
    <property type="evidence" value="ECO:0007669"/>
    <property type="project" value="UniProtKB-KW"/>
</dbReference>
<dbReference type="PANTHER" id="PTHR44169:SF6">
    <property type="entry name" value="NADPH-DEPENDENT 1-ACYLDIHYDROXYACETONE PHOSPHATE REDUCTASE"/>
    <property type="match status" value="1"/>
</dbReference>
<dbReference type="SUPFAM" id="SSF51735">
    <property type="entry name" value="NAD(P)-binding Rossmann-fold domains"/>
    <property type="match status" value="1"/>
</dbReference>
<accession>A0A7C3PD35</accession>
<comment type="similarity">
    <text evidence="1 3">Belongs to the short-chain dehydrogenases/reductases (SDR) family.</text>
</comment>
<dbReference type="PANTHER" id="PTHR44169">
    <property type="entry name" value="NADPH-DEPENDENT 1-ACYLDIHYDROXYACETONE PHOSPHATE REDUCTASE"/>
    <property type="match status" value="1"/>
</dbReference>
<dbReference type="InterPro" id="IPR020904">
    <property type="entry name" value="Sc_DH/Rdtase_CS"/>
</dbReference>
<dbReference type="InterPro" id="IPR002347">
    <property type="entry name" value="SDR_fam"/>
</dbReference>
<dbReference type="PRINTS" id="PR00081">
    <property type="entry name" value="GDHRDH"/>
</dbReference>
<dbReference type="EMBL" id="DSRU01000061">
    <property type="protein sequence ID" value="HFM97213.1"/>
    <property type="molecule type" value="Genomic_DNA"/>
</dbReference>
<dbReference type="PRINTS" id="PR00080">
    <property type="entry name" value="SDRFAMILY"/>
</dbReference>
<sequence>MIAVQNEYFCENYSHTENCCIRLVLTGQSVDRLMAIARVCEQTATVLALPFDLSQTSEAGSLVQATVEKFGQVDVLVNNAGFGQMGPVELLPLSTCKHQFEINFFAPLALIQAVVPLMRSQGGGRIINISSIAGRTAFPLGGIYSASKFALEAISDSLRMELEPFNIKVSVIEPGPVRTNFVAIAREKALQAIPQPEKSRYGVVFEQLESLEQRLAKTTWTDAQVSAVIVRAMQAAHPRPRYVAAAGGALPVYLLTSVLPRRWVDRFWQKFYGIDLLKPQSQKSPRGSTLQ</sequence>
<organism evidence="4">
    <name type="scientific">Oscillatoriales cyanobacterium SpSt-418</name>
    <dbReference type="NCBI Taxonomy" id="2282169"/>
    <lineage>
        <taxon>Bacteria</taxon>
        <taxon>Bacillati</taxon>
        <taxon>Cyanobacteriota</taxon>
        <taxon>Cyanophyceae</taxon>
        <taxon>Oscillatoriophycideae</taxon>
        <taxon>Oscillatoriales</taxon>
    </lineage>
</organism>
<dbReference type="PROSITE" id="PS00061">
    <property type="entry name" value="ADH_SHORT"/>
    <property type="match status" value="1"/>
</dbReference>
<comment type="caution">
    <text evidence="4">The sequence shown here is derived from an EMBL/GenBank/DDBJ whole genome shotgun (WGS) entry which is preliminary data.</text>
</comment>
<reference evidence="4" key="1">
    <citation type="journal article" date="2020" name="mSystems">
        <title>Genome- and Community-Level Interaction Insights into Carbon Utilization and Element Cycling Functions of Hydrothermarchaeota in Hydrothermal Sediment.</title>
        <authorList>
            <person name="Zhou Z."/>
            <person name="Liu Y."/>
            <person name="Xu W."/>
            <person name="Pan J."/>
            <person name="Luo Z.H."/>
            <person name="Li M."/>
        </authorList>
    </citation>
    <scope>NUCLEOTIDE SEQUENCE [LARGE SCALE GENOMIC DNA]</scope>
    <source>
        <strain evidence="4">SpSt-418</strain>
    </source>
</reference>
<dbReference type="AlphaFoldDB" id="A0A7C3PD35"/>
<name>A0A7C3PD35_9CYAN</name>
<dbReference type="Pfam" id="PF00106">
    <property type="entry name" value="adh_short"/>
    <property type="match status" value="1"/>
</dbReference>
<keyword evidence="2" id="KW-0560">Oxidoreductase</keyword>
<dbReference type="Gene3D" id="3.40.50.720">
    <property type="entry name" value="NAD(P)-binding Rossmann-like Domain"/>
    <property type="match status" value="1"/>
</dbReference>